<comment type="caution">
    <text evidence="5">The sequence shown here is derived from an EMBL/GenBank/DDBJ whole genome shotgun (WGS) entry which is preliminary data.</text>
</comment>
<dbReference type="InterPro" id="IPR054613">
    <property type="entry name" value="Peptidase_S78_dom"/>
</dbReference>
<keyword evidence="3 5" id="KW-0378">Hydrolase</keyword>
<accession>A0ABY0BLK7</accession>
<dbReference type="SUPFAM" id="SSF50789">
    <property type="entry name" value="Herpes virus serine proteinase, assemblin"/>
    <property type="match status" value="1"/>
</dbReference>
<dbReference type="GO" id="GO:0008233">
    <property type="term" value="F:peptidase activity"/>
    <property type="evidence" value="ECO:0007669"/>
    <property type="project" value="UniProtKB-KW"/>
</dbReference>
<dbReference type="EMBL" id="RYER01000004">
    <property type="protein sequence ID" value="RUO17436.1"/>
    <property type="molecule type" value="Genomic_DNA"/>
</dbReference>
<dbReference type="GO" id="GO:0006508">
    <property type="term" value="P:proteolysis"/>
    <property type="evidence" value="ECO:0007669"/>
    <property type="project" value="UniProtKB-KW"/>
</dbReference>
<dbReference type="Proteomes" id="UP000268436">
    <property type="component" value="Unassembled WGS sequence"/>
</dbReference>
<evidence type="ECO:0000256" key="2">
    <source>
        <dbReference type="ARBA" id="ARBA00022670"/>
    </source>
</evidence>
<dbReference type="Pfam" id="PF04586">
    <property type="entry name" value="Peptidase_S78"/>
    <property type="match status" value="1"/>
</dbReference>
<evidence type="ECO:0000313" key="6">
    <source>
        <dbReference type="Proteomes" id="UP000268436"/>
    </source>
</evidence>
<dbReference type="InterPro" id="IPR006433">
    <property type="entry name" value="Prohead_protease"/>
</dbReference>
<keyword evidence="2 5" id="KW-0645">Protease</keyword>
<reference evidence="5 6" key="1">
    <citation type="submission" date="2018-12" db="EMBL/GenBank/DDBJ databases">
        <title>Persistence of Moraxella catarrhalis in Chronic Obstructive Pulmonary Disease and Regulation of the Hag/MID Adhesin.</title>
        <authorList>
            <person name="Murphy T."/>
            <person name="Zhao X."/>
            <person name="Vyas G."/>
            <person name="Aluvathingal J."/>
            <person name="Nadendla S."/>
            <person name="Tallon L."/>
            <person name="Tettelin H."/>
        </authorList>
    </citation>
    <scope>NUCLEOTIDE SEQUENCE [LARGE SCALE GENOMIC DNA]</scope>
    <source>
        <strain evidence="5 6">173P27B1</strain>
    </source>
</reference>
<gene>
    <name evidence="5" type="ORF">EJK54_1932</name>
</gene>
<evidence type="ECO:0000256" key="1">
    <source>
        <dbReference type="ARBA" id="ARBA00022612"/>
    </source>
</evidence>
<dbReference type="RefSeq" id="WP_004463069.1">
    <property type="nucleotide sequence ID" value="NZ_JAEOBK010000001.1"/>
</dbReference>
<name>A0ABY0BLK7_MORCA</name>
<protein>
    <submittedName>
        <fullName evidence="5">Phage prohead protease, HK97 family</fullName>
        <ecNumber evidence="5">3.4.-.-</ecNumber>
    </submittedName>
</protein>
<dbReference type="EC" id="3.4.-.-" evidence="5"/>
<proteinExistence type="predicted"/>
<evidence type="ECO:0000313" key="5">
    <source>
        <dbReference type="EMBL" id="RUO17436.1"/>
    </source>
</evidence>
<keyword evidence="6" id="KW-1185">Reference proteome</keyword>
<evidence type="ECO:0000256" key="3">
    <source>
        <dbReference type="ARBA" id="ARBA00022801"/>
    </source>
</evidence>
<evidence type="ECO:0000259" key="4">
    <source>
        <dbReference type="Pfam" id="PF04586"/>
    </source>
</evidence>
<organism evidence="5 6">
    <name type="scientific">Moraxella catarrhalis</name>
    <name type="common">Branhamella catarrhalis</name>
    <dbReference type="NCBI Taxonomy" id="480"/>
    <lineage>
        <taxon>Bacteria</taxon>
        <taxon>Pseudomonadati</taxon>
        <taxon>Pseudomonadota</taxon>
        <taxon>Gammaproteobacteria</taxon>
        <taxon>Moraxellales</taxon>
        <taxon>Moraxellaceae</taxon>
        <taxon>Moraxella</taxon>
    </lineage>
</organism>
<keyword evidence="1" id="KW-1188">Viral release from host cell</keyword>
<sequence>MKTKSINFEPSIVKDDGFFSGYCNVFDVVDSYGDSVQKGAFVKSLAKFEVRGKMPPILWQHDRAQPIGVWTALKEDEHGLYGEGKLLIDDVPKAREAHALIKAGVIDGLSIGYRVEQADYDNTKEVLLLKELDLFEISVVTFPANDASTVTVVKSALAQGQLPTLSEFEKFLRDAGFSKSQATAIASHGLRQLLGEPAELKDALQIIKSITGDINV</sequence>
<feature type="domain" description="Prohead serine protease" evidence="4">
    <location>
        <begin position="16"/>
        <end position="158"/>
    </location>
</feature>
<dbReference type="NCBIfam" id="TIGR01543">
    <property type="entry name" value="proheadase_HK97"/>
    <property type="match status" value="1"/>
</dbReference>